<keyword evidence="21" id="KW-1185">Reference proteome</keyword>
<dbReference type="Proteomes" id="UP001335100">
    <property type="component" value="Unassembled WGS sequence"/>
</dbReference>
<name>A0ABU7HRI8_9PSED</name>
<evidence type="ECO:0000256" key="5">
    <source>
        <dbReference type="ARBA" id="ARBA00022496"/>
    </source>
</evidence>
<dbReference type="InterPro" id="IPR036942">
    <property type="entry name" value="Beta-barrel_TonB_sf"/>
</dbReference>
<dbReference type="RefSeq" id="WP_330074916.1">
    <property type="nucleotide sequence ID" value="NZ_JAZDQJ010000012.1"/>
</dbReference>
<organism evidence="20 21">
    <name type="scientific">Pseudomonas ulcerans</name>
    <dbReference type="NCBI Taxonomy" id="3115852"/>
    <lineage>
        <taxon>Bacteria</taxon>
        <taxon>Pseudomonadati</taxon>
        <taxon>Pseudomonadota</taxon>
        <taxon>Gammaproteobacteria</taxon>
        <taxon>Pseudomonadales</taxon>
        <taxon>Pseudomonadaceae</taxon>
        <taxon>Pseudomonas</taxon>
    </lineage>
</organism>
<evidence type="ECO:0000256" key="14">
    <source>
        <dbReference type="PROSITE-ProRule" id="PRU01360"/>
    </source>
</evidence>
<dbReference type="SUPFAM" id="SSF56935">
    <property type="entry name" value="Porins"/>
    <property type="match status" value="1"/>
</dbReference>
<evidence type="ECO:0000313" key="21">
    <source>
        <dbReference type="Proteomes" id="UP001335100"/>
    </source>
</evidence>
<dbReference type="InterPro" id="IPR012910">
    <property type="entry name" value="Plug_dom"/>
</dbReference>
<evidence type="ECO:0000259" key="18">
    <source>
        <dbReference type="Pfam" id="PF00593"/>
    </source>
</evidence>
<keyword evidence="3 14" id="KW-0813">Transport</keyword>
<dbReference type="InterPro" id="IPR037066">
    <property type="entry name" value="Plug_dom_sf"/>
</dbReference>
<dbReference type="EMBL" id="JAZDQJ010000012">
    <property type="protein sequence ID" value="MEE1934129.1"/>
    <property type="molecule type" value="Genomic_DNA"/>
</dbReference>
<keyword evidence="9" id="KW-0406">Ion transport</keyword>
<dbReference type="Pfam" id="PF07715">
    <property type="entry name" value="Plug"/>
    <property type="match status" value="1"/>
</dbReference>
<evidence type="ECO:0000256" key="15">
    <source>
        <dbReference type="RuleBase" id="RU003357"/>
    </source>
</evidence>
<feature type="domain" description="TonB-dependent receptor-like beta-barrel" evidence="18">
    <location>
        <begin position="300"/>
        <end position="753"/>
    </location>
</feature>
<evidence type="ECO:0000256" key="9">
    <source>
        <dbReference type="ARBA" id="ARBA00023065"/>
    </source>
</evidence>
<dbReference type="PANTHER" id="PTHR32552:SF89">
    <property type="entry name" value="CATECHOLATE SIDEROPHORE RECEPTOR FIU"/>
    <property type="match status" value="1"/>
</dbReference>
<dbReference type="PROSITE" id="PS52016">
    <property type="entry name" value="TONB_DEPENDENT_REC_3"/>
    <property type="match status" value="1"/>
</dbReference>
<feature type="chain" id="PRO_5047141801" evidence="17">
    <location>
        <begin position="36"/>
        <end position="784"/>
    </location>
</feature>
<proteinExistence type="inferred from homology"/>
<evidence type="ECO:0000256" key="10">
    <source>
        <dbReference type="ARBA" id="ARBA00023077"/>
    </source>
</evidence>
<evidence type="ECO:0000256" key="8">
    <source>
        <dbReference type="ARBA" id="ARBA00023004"/>
    </source>
</evidence>
<dbReference type="InterPro" id="IPR039426">
    <property type="entry name" value="TonB-dep_rcpt-like"/>
</dbReference>
<feature type="compositionally biased region" description="Low complexity" evidence="16">
    <location>
        <begin position="418"/>
        <end position="432"/>
    </location>
</feature>
<evidence type="ECO:0000259" key="19">
    <source>
        <dbReference type="Pfam" id="PF07715"/>
    </source>
</evidence>
<keyword evidence="13 14" id="KW-0998">Cell outer membrane</keyword>
<keyword evidence="8" id="KW-0408">Iron</keyword>
<keyword evidence="10 15" id="KW-0798">TonB box</keyword>
<dbReference type="PANTHER" id="PTHR32552">
    <property type="entry name" value="FERRICHROME IRON RECEPTOR-RELATED"/>
    <property type="match status" value="1"/>
</dbReference>
<reference evidence="20 21" key="1">
    <citation type="submission" date="2024-01" db="EMBL/GenBank/DDBJ databases">
        <title>Unpublished Manusciprt.</title>
        <authorList>
            <person name="Duman M."/>
            <person name="Valdes E.G."/>
            <person name="Ajmi N."/>
            <person name="Altun S."/>
            <person name="Saticioglu I.B."/>
        </authorList>
    </citation>
    <scope>NUCLEOTIDE SEQUENCE [LARGE SCALE GENOMIC DNA]</scope>
    <source>
        <strain evidence="20 21">148P</strain>
    </source>
</reference>
<sequence>MSRQFVPATVSSPRLLASAIGVAITATSAAHMAYADEPVAASKKDGSIALDATSITGQAEQASTDYKVERASSQKYTAPLVDTPRSVTVIPQQVLKDTNALTLQDALRTVPGITFGAGEGGNPQGDRPFIRGFDSQSDTYIDGVRDTGAQTREIFAVESIEVSKGPNSAIGGRGAAGGSINLVSKKAHLGNSLDGGFTWGSDQTQRYTFDGNYQFSDTVAGRLNLMSHESNVAGRDKVNYDRWGIAPSLAFGLGTDTRVNLDWYHVESDDLPDSGVPYSIPAAGSTARTSAHPSKPIDGGDSSNFYGLTNRDFRKARTDIATIAVEHDLTDALTIKNTLRHGNSMQDYIITQPDDSQRNVNNGSVWRRANTRVGNTATTTNQTDLFGDFYIAGFKNSFSTGIELSREESKRSTYDVNTDTTPLTPITSTTPSSTNCTVGTIASSGYNCTSLSNPNPDDPWAGSIARNYGGTTTKSKTRAIYVFDTLELTPQWLVNIGLRYDHFDTEYRTYTANGATSVNSKGVRAEGQDTSEFFTGQLGLVWKPADNGSIYVSYATSATPPGAMLGEGTDNNPLGGTTDRSGNLLASDMEPEETTNYEIGTKWDLLDNRLSLAGAIFRTEKDNARVQVDATTYENVGTTRVDGVELSASGKITDKWQVFAGYTYLEGRQIDGGAMGRANDGNQLPNLPNNAASLWTTYQVTPKLTIGGGAFYTDEVYGSVANTTMVDSYVRYDAMAAYKLTKNVDLQLNVQNLTNEVYYDKAYSTHFANQAAGRTTLLTTSFHF</sequence>
<dbReference type="Gene3D" id="2.170.130.10">
    <property type="entry name" value="TonB-dependent receptor, plug domain"/>
    <property type="match status" value="1"/>
</dbReference>
<protein>
    <submittedName>
        <fullName evidence="20">TonB-dependent siderophore receptor</fullName>
    </submittedName>
</protein>
<dbReference type="Pfam" id="PF00593">
    <property type="entry name" value="TonB_dep_Rec_b-barrel"/>
    <property type="match status" value="1"/>
</dbReference>
<dbReference type="Gene3D" id="2.40.170.20">
    <property type="entry name" value="TonB-dependent receptor, beta-barrel domain"/>
    <property type="match status" value="1"/>
</dbReference>
<keyword evidence="12 20" id="KW-0675">Receptor</keyword>
<comment type="similarity">
    <text evidence="2 14 15">Belongs to the TonB-dependent receptor family.</text>
</comment>
<dbReference type="InterPro" id="IPR000531">
    <property type="entry name" value="Beta-barrel_TonB"/>
</dbReference>
<feature type="domain" description="TonB-dependent receptor plug" evidence="19">
    <location>
        <begin position="80"/>
        <end position="178"/>
    </location>
</feature>
<comment type="subcellular location">
    <subcellularLocation>
        <location evidence="1 14">Cell outer membrane</location>
        <topology evidence="1 14">Multi-pass membrane protein</topology>
    </subcellularLocation>
</comment>
<evidence type="ECO:0000256" key="2">
    <source>
        <dbReference type="ARBA" id="ARBA00009810"/>
    </source>
</evidence>
<evidence type="ECO:0000256" key="3">
    <source>
        <dbReference type="ARBA" id="ARBA00022448"/>
    </source>
</evidence>
<keyword evidence="6 14" id="KW-0812">Transmembrane</keyword>
<evidence type="ECO:0000256" key="11">
    <source>
        <dbReference type="ARBA" id="ARBA00023136"/>
    </source>
</evidence>
<evidence type="ECO:0000256" key="7">
    <source>
        <dbReference type="ARBA" id="ARBA00022729"/>
    </source>
</evidence>
<keyword evidence="11 14" id="KW-0472">Membrane</keyword>
<evidence type="ECO:0000256" key="12">
    <source>
        <dbReference type="ARBA" id="ARBA00023170"/>
    </source>
</evidence>
<evidence type="ECO:0000256" key="13">
    <source>
        <dbReference type="ARBA" id="ARBA00023237"/>
    </source>
</evidence>
<dbReference type="CDD" id="cd01347">
    <property type="entry name" value="ligand_gated_channel"/>
    <property type="match status" value="1"/>
</dbReference>
<keyword evidence="7 17" id="KW-0732">Signal</keyword>
<keyword evidence="5" id="KW-0410">Iron transport</keyword>
<dbReference type="NCBIfam" id="TIGR01783">
    <property type="entry name" value="TonB-siderophor"/>
    <property type="match status" value="1"/>
</dbReference>
<keyword evidence="4 14" id="KW-1134">Transmembrane beta strand</keyword>
<accession>A0ABU7HRI8</accession>
<feature type="signal peptide" evidence="17">
    <location>
        <begin position="1"/>
        <end position="35"/>
    </location>
</feature>
<evidence type="ECO:0000256" key="6">
    <source>
        <dbReference type="ARBA" id="ARBA00022692"/>
    </source>
</evidence>
<gene>
    <name evidence="20" type="ORF">V0R50_12920</name>
</gene>
<evidence type="ECO:0000256" key="1">
    <source>
        <dbReference type="ARBA" id="ARBA00004571"/>
    </source>
</evidence>
<comment type="caution">
    <text evidence="20">The sequence shown here is derived from an EMBL/GenBank/DDBJ whole genome shotgun (WGS) entry which is preliminary data.</text>
</comment>
<feature type="region of interest" description="Disordered" evidence="16">
    <location>
        <begin position="413"/>
        <end position="432"/>
    </location>
</feature>
<dbReference type="InterPro" id="IPR010105">
    <property type="entry name" value="TonB_sidphr_rcpt"/>
</dbReference>
<evidence type="ECO:0000256" key="16">
    <source>
        <dbReference type="SAM" id="MobiDB-lite"/>
    </source>
</evidence>
<evidence type="ECO:0000256" key="17">
    <source>
        <dbReference type="SAM" id="SignalP"/>
    </source>
</evidence>
<evidence type="ECO:0000256" key="4">
    <source>
        <dbReference type="ARBA" id="ARBA00022452"/>
    </source>
</evidence>
<evidence type="ECO:0000313" key="20">
    <source>
        <dbReference type="EMBL" id="MEE1934129.1"/>
    </source>
</evidence>